<reference evidence="9 10" key="1">
    <citation type="submission" date="2019-05" db="EMBL/GenBank/DDBJ databases">
        <title>Burkholderia sp. DHOD12, isolated from subtropical forest soil.</title>
        <authorList>
            <person name="Gao Z.-H."/>
            <person name="Qiu L.-H."/>
        </authorList>
    </citation>
    <scope>NUCLEOTIDE SEQUENCE [LARGE SCALE GENOMIC DNA]</scope>
    <source>
        <strain evidence="9 10">DHOD12</strain>
    </source>
</reference>
<feature type="transmembrane region" description="Helical" evidence="8">
    <location>
        <begin position="95"/>
        <end position="112"/>
    </location>
</feature>
<comment type="similarity">
    <text evidence="2 8">Belongs to the 4-toluene sulfonate uptake permease (TSUP) (TC 2.A.102) family.</text>
</comment>
<evidence type="ECO:0000256" key="2">
    <source>
        <dbReference type="ARBA" id="ARBA00009142"/>
    </source>
</evidence>
<dbReference type="InterPro" id="IPR002781">
    <property type="entry name" value="TM_pro_TauE-like"/>
</dbReference>
<feature type="transmembrane region" description="Helical" evidence="8">
    <location>
        <begin position="271"/>
        <end position="288"/>
    </location>
</feature>
<evidence type="ECO:0000256" key="8">
    <source>
        <dbReference type="RuleBase" id="RU363041"/>
    </source>
</evidence>
<feature type="transmembrane region" description="Helical" evidence="8">
    <location>
        <begin position="124"/>
        <end position="141"/>
    </location>
</feature>
<evidence type="ECO:0000256" key="6">
    <source>
        <dbReference type="ARBA" id="ARBA00022989"/>
    </source>
</evidence>
<dbReference type="OrthoDB" id="5801432at2"/>
<evidence type="ECO:0000256" key="4">
    <source>
        <dbReference type="ARBA" id="ARBA00022475"/>
    </source>
</evidence>
<keyword evidence="3" id="KW-0813">Transport</keyword>
<comment type="subcellular location">
    <subcellularLocation>
        <location evidence="1 8">Cell membrane</location>
        <topology evidence="1 8">Multi-pass membrane protein</topology>
    </subcellularLocation>
</comment>
<keyword evidence="7 8" id="KW-0472">Membrane</keyword>
<dbReference type="PANTHER" id="PTHR30269">
    <property type="entry name" value="TRANSMEMBRANE PROTEIN YFCA"/>
    <property type="match status" value="1"/>
</dbReference>
<keyword evidence="10" id="KW-1185">Reference proteome</keyword>
<protein>
    <recommendedName>
        <fullName evidence="8">Probable membrane transporter protein</fullName>
    </recommendedName>
</protein>
<name>A0A4P8IN57_9BURK</name>
<evidence type="ECO:0000313" key="10">
    <source>
        <dbReference type="Proteomes" id="UP000298656"/>
    </source>
</evidence>
<dbReference type="PANTHER" id="PTHR30269:SF32">
    <property type="entry name" value="MEMBRANE TRANSPORTER PROTEIN-RELATED"/>
    <property type="match status" value="1"/>
</dbReference>
<dbReference type="KEGG" id="tvl:FAZ95_15390"/>
<organism evidence="9 10">
    <name type="scientific">Trinickia violacea</name>
    <dbReference type="NCBI Taxonomy" id="2571746"/>
    <lineage>
        <taxon>Bacteria</taxon>
        <taxon>Pseudomonadati</taxon>
        <taxon>Pseudomonadota</taxon>
        <taxon>Betaproteobacteria</taxon>
        <taxon>Burkholderiales</taxon>
        <taxon>Burkholderiaceae</taxon>
        <taxon>Trinickia</taxon>
    </lineage>
</organism>
<evidence type="ECO:0000256" key="3">
    <source>
        <dbReference type="ARBA" id="ARBA00022448"/>
    </source>
</evidence>
<dbReference type="Pfam" id="PF01925">
    <property type="entry name" value="TauE"/>
    <property type="match status" value="1"/>
</dbReference>
<gene>
    <name evidence="9" type="ORF">FAZ95_15390</name>
</gene>
<dbReference type="InterPro" id="IPR052017">
    <property type="entry name" value="TSUP"/>
</dbReference>
<feature type="transmembrane region" description="Helical" evidence="8">
    <location>
        <begin position="240"/>
        <end position="259"/>
    </location>
</feature>
<feature type="transmembrane region" description="Helical" evidence="8">
    <location>
        <begin position="175"/>
        <end position="201"/>
    </location>
</feature>
<evidence type="ECO:0000256" key="7">
    <source>
        <dbReference type="ARBA" id="ARBA00023136"/>
    </source>
</evidence>
<feature type="transmembrane region" description="Helical" evidence="8">
    <location>
        <begin position="36"/>
        <end position="56"/>
    </location>
</feature>
<sequence>MDAATRPKFQGLCCYRIPRISPQRHKSHRDPSSMTAWLNAHIAACAIGIGVSSIAVAGGVVAIAYLVYGLTGFGSSIVAIPLLTQLVPLRTATPVMLVLDLVAGMLVGMRNLQSVQTQELKRLGPWLCIGLLLGVSVLVSVPEKPLELVLGVCLLGYSLWRVTSRSEFREIGGRWALPLGFLGGCLTAVFGTGGPVYTIYLTGRLRDPDQRRATISTLITATAVARLALFAVSGLYKNPAVLPLASFLLPCGAVGLLAGARLRSAISASRVLTLLWIVLIVAAVNLIIRSVPALFG</sequence>
<evidence type="ECO:0000256" key="1">
    <source>
        <dbReference type="ARBA" id="ARBA00004651"/>
    </source>
</evidence>
<proteinExistence type="inferred from homology"/>
<dbReference type="EMBL" id="CP040077">
    <property type="protein sequence ID" value="QCP50428.1"/>
    <property type="molecule type" value="Genomic_DNA"/>
</dbReference>
<feature type="transmembrane region" description="Helical" evidence="8">
    <location>
        <begin position="62"/>
        <end position="83"/>
    </location>
</feature>
<feature type="transmembrane region" description="Helical" evidence="8">
    <location>
        <begin position="213"/>
        <end position="234"/>
    </location>
</feature>
<feature type="transmembrane region" description="Helical" evidence="8">
    <location>
        <begin position="146"/>
        <end position="163"/>
    </location>
</feature>
<dbReference type="Proteomes" id="UP000298656">
    <property type="component" value="Chromosome 1"/>
</dbReference>
<evidence type="ECO:0000313" key="9">
    <source>
        <dbReference type="EMBL" id="QCP50428.1"/>
    </source>
</evidence>
<accession>A0A4P8IN57</accession>
<keyword evidence="6 8" id="KW-1133">Transmembrane helix</keyword>
<keyword evidence="4 8" id="KW-1003">Cell membrane</keyword>
<dbReference type="AlphaFoldDB" id="A0A4P8IN57"/>
<dbReference type="GO" id="GO:0005886">
    <property type="term" value="C:plasma membrane"/>
    <property type="evidence" value="ECO:0007669"/>
    <property type="project" value="UniProtKB-SubCell"/>
</dbReference>
<keyword evidence="5 8" id="KW-0812">Transmembrane</keyword>
<evidence type="ECO:0000256" key="5">
    <source>
        <dbReference type="ARBA" id="ARBA00022692"/>
    </source>
</evidence>